<dbReference type="Proteomes" id="UP000828390">
    <property type="component" value="Unassembled WGS sequence"/>
</dbReference>
<name>A0A9D4I1A6_DREPO</name>
<dbReference type="EMBL" id="JAIWYP010000011">
    <property type="protein sequence ID" value="KAH3740589.1"/>
    <property type="molecule type" value="Genomic_DNA"/>
</dbReference>
<reference evidence="1" key="1">
    <citation type="journal article" date="2019" name="bioRxiv">
        <title>The Genome of the Zebra Mussel, Dreissena polymorpha: A Resource for Invasive Species Research.</title>
        <authorList>
            <person name="McCartney M.A."/>
            <person name="Auch B."/>
            <person name="Kono T."/>
            <person name="Mallez S."/>
            <person name="Zhang Y."/>
            <person name="Obille A."/>
            <person name="Becker A."/>
            <person name="Abrahante J.E."/>
            <person name="Garbe J."/>
            <person name="Badalamenti J.P."/>
            <person name="Herman A."/>
            <person name="Mangelson H."/>
            <person name="Liachko I."/>
            <person name="Sullivan S."/>
            <person name="Sone E.D."/>
            <person name="Koren S."/>
            <person name="Silverstein K.A.T."/>
            <person name="Beckman K.B."/>
            <person name="Gohl D.M."/>
        </authorList>
    </citation>
    <scope>NUCLEOTIDE SEQUENCE</scope>
    <source>
        <strain evidence="1">Duluth1</strain>
        <tissue evidence="1">Whole animal</tissue>
    </source>
</reference>
<evidence type="ECO:0000313" key="2">
    <source>
        <dbReference type="Proteomes" id="UP000828390"/>
    </source>
</evidence>
<gene>
    <name evidence="1" type="ORF">DPMN_047295</name>
</gene>
<evidence type="ECO:0000313" key="1">
    <source>
        <dbReference type="EMBL" id="KAH3740589.1"/>
    </source>
</evidence>
<keyword evidence="2" id="KW-1185">Reference proteome</keyword>
<reference evidence="1" key="2">
    <citation type="submission" date="2020-11" db="EMBL/GenBank/DDBJ databases">
        <authorList>
            <person name="McCartney M.A."/>
            <person name="Auch B."/>
            <person name="Kono T."/>
            <person name="Mallez S."/>
            <person name="Becker A."/>
            <person name="Gohl D.M."/>
            <person name="Silverstein K.A.T."/>
            <person name="Koren S."/>
            <person name="Bechman K.B."/>
            <person name="Herman A."/>
            <person name="Abrahante J.E."/>
            <person name="Garbe J."/>
        </authorList>
    </citation>
    <scope>NUCLEOTIDE SEQUENCE</scope>
    <source>
        <strain evidence="1">Duluth1</strain>
        <tissue evidence="1">Whole animal</tissue>
    </source>
</reference>
<sequence>MYINLTTYNWPYEMGLATVRMYCGWRSMILGGGVGWRGDGGRYFPEINETRVV</sequence>
<accession>A0A9D4I1A6</accession>
<organism evidence="1 2">
    <name type="scientific">Dreissena polymorpha</name>
    <name type="common">Zebra mussel</name>
    <name type="synonym">Mytilus polymorpha</name>
    <dbReference type="NCBI Taxonomy" id="45954"/>
    <lineage>
        <taxon>Eukaryota</taxon>
        <taxon>Metazoa</taxon>
        <taxon>Spiralia</taxon>
        <taxon>Lophotrochozoa</taxon>
        <taxon>Mollusca</taxon>
        <taxon>Bivalvia</taxon>
        <taxon>Autobranchia</taxon>
        <taxon>Heteroconchia</taxon>
        <taxon>Euheterodonta</taxon>
        <taxon>Imparidentia</taxon>
        <taxon>Neoheterodontei</taxon>
        <taxon>Myida</taxon>
        <taxon>Dreissenoidea</taxon>
        <taxon>Dreissenidae</taxon>
        <taxon>Dreissena</taxon>
    </lineage>
</organism>
<dbReference type="AlphaFoldDB" id="A0A9D4I1A6"/>
<protein>
    <submittedName>
        <fullName evidence="1">Uncharacterized protein</fullName>
    </submittedName>
</protein>
<comment type="caution">
    <text evidence="1">The sequence shown here is derived from an EMBL/GenBank/DDBJ whole genome shotgun (WGS) entry which is preliminary data.</text>
</comment>
<proteinExistence type="predicted"/>